<dbReference type="RefSeq" id="WP_192506767.1">
    <property type="nucleotide sequence ID" value="NZ_AQGV01000012.1"/>
</dbReference>
<keyword evidence="4" id="KW-1185">Reference proteome</keyword>
<evidence type="ECO:0000313" key="4">
    <source>
        <dbReference type="Proteomes" id="UP000615755"/>
    </source>
</evidence>
<sequence>MNTFTKLTAAALLLSTSISAQANSITLDLYSEVSEQITSIISTQIEEAKSATLRSVTDALNSELKKQNNNLNTAPINKEEDND</sequence>
<comment type="caution">
    <text evidence="3">The sequence shown here is derived from an EMBL/GenBank/DDBJ whole genome shotgun (WGS) entry which is preliminary data.</text>
</comment>
<organism evidence="3 4">
    <name type="scientific">Pseudoalteromonas aurantia 208</name>
    <dbReference type="NCBI Taxonomy" id="1314867"/>
    <lineage>
        <taxon>Bacteria</taxon>
        <taxon>Pseudomonadati</taxon>
        <taxon>Pseudomonadota</taxon>
        <taxon>Gammaproteobacteria</taxon>
        <taxon>Alteromonadales</taxon>
        <taxon>Pseudoalteromonadaceae</taxon>
        <taxon>Pseudoalteromonas</taxon>
    </lineage>
</organism>
<gene>
    <name evidence="3" type="ORF">PAUR_a0672</name>
</gene>
<feature type="region of interest" description="Disordered" evidence="1">
    <location>
        <begin position="64"/>
        <end position="83"/>
    </location>
</feature>
<accession>A0ABR9E950</accession>
<reference evidence="3 4" key="1">
    <citation type="submission" date="2015-03" db="EMBL/GenBank/DDBJ databases">
        <title>Genome sequence of Pseudoalteromonas aurantia.</title>
        <authorList>
            <person name="Xie B.-B."/>
            <person name="Rong J.-C."/>
            <person name="Qin Q.-L."/>
            <person name="Zhang Y.-Z."/>
        </authorList>
    </citation>
    <scope>NUCLEOTIDE SEQUENCE [LARGE SCALE GENOMIC DNA]</scope>
    <source>
        <strain evidence="3 4">208</strain>
    </source>
</reference>
<evidence type="ECO:0000256" key="1">
    <source>
        <dbReference type="SAM" id="MobiDB-lite"/>
    </source>
</evidence>
<evidence type="ECO:0008006" key="5">
    <source>
        <dbReference type="Google" id="ProtNLM"/>
    </source>
</evidence>
<name>A0ABR9E950_9GAMM</name>
<proteinExistence type="predicted"/>
<feature type="signal peptide" evidence="2">
    <location>
        <begin position="1"/>
        <end position="22"/>
    </location>
</feature>
<dbReference type="EMBL" id="AQGV01000012">
    <property type="protein sequence ID" value="MBE0367327.1"/>
    <property type="molecule type" value="Genomic_DNA"/>
</dbReference>
<protein>
    <recommendedName>
        <fullName evidence="5">Orphan protein</fullName>
    </recommendedName>
</protein>
<dbReference type="Proteomes" id="UP000615755">
    <property type="component" value="Unassembled WGS sequence"/>
</dbReference>
<evidence type="ECO:0000313" key="3">
    <source>
        <dbReference type="EMBL" id="MBE0367327.1"/>
    </source>
</evidence>
<evidence type="ECO:0000256" key="2">
    <source>
        <dbReference type="SAM" id="SignalP"/>
    </source>
</evidence>
<feature type="chain" id="PRO_5046895473" description="Orphan protein" evidence="2">
    <location>
        <begin position="23"/>
        <end position="83"/>
    </location>
</feature>
<keyword evidence="2" id="KW-0732">Signal</keyword>